<dbReference type="InterPro" id="IPR027417">
    <property type="entry name" value="P-loop_NTPase"/>
</dbReference>
<evidence type="ECO:0000259" key="10">
    <source>
        <dbReference type="PROSITE" id="PS51195"/>
    </source>
</evidence>
<feature type="domain" description="Helicase C-terminal" evidence="9">
    <location>
        <begin position="220"/>
        <end position="382"/>
    </location>
</feature>
<keyword evidence="2 7" id="KW-0378">Hydrolase</keyword>
<dbReference type="Gene3D" id="3.40.50.300">
    <property type="entry name" value="P-loop containing nucleotide triphosphate hydrolases"/>
    <property type="match status" value="2"/>
</dbReference>
<comment type="caution">
    <text evidence="11">The sequence shown here is derived from an EMBL/GenBank/DDBJ whole genome shotgun (WGS) entry which is preliminary data.</text>
</comment>
<dbReference type="GO" id="GO:0003724">
    <property type="term" value="F:RNA helicase activity"/>
    <property type="evidence" value="ECO:0007669"/>
    <property type="project" value="UniProtKB-EC"/>
</dbReference>
<dbReference type="PROSITE" id="PS51194">
    <property type="entry name" value="HELICASE_CTER"/>
    <property type="match status" value="1"/>
</dbReference>
<evidence type="ECO:0000313" key="11">
    <source>
        <dbReference type="EMBL" id="MDX6847825.1"/>
    </source>
</evidence>
<evidence type="ECO:0000256" key="7">
    <source>
        <dbReference type="RuleBase" id="RU000492"/>
    </source>
</evidence>
<dbReference type="GO" id="GO:0016787">
    <property type="term" value="F:hydrolase activity"/>
    <property type="evidence" value="ECO:0007669"/>
    <property type="project" value="UniProtKB-KW"/>
</dbReference>
<proteinExistence type="inferred from homology"/>
<dbReference type="PROSITE" id="PS00039">
    <property type="entry name" value="DEAD_ATP_HELICASE"/>
    <property type="match status" value="1"/>
</dbReference>
<organism evidence="11 12">
    <name type="scientific">Gilvimarinus gilvus</name>
    <dbReference type="NCBI Taxonomy" id="3058038"/>
    <lineage>
        <taxon>Bacteria</taxon>
        <taxon>Pseudomonadati</taxon>
        <taxon>Pseudomonadota</taxon>
        <taxon>Gammaproteobacteria</taxon>
        <taxon>Cellvibrionales</taxon>
        <taxon>Cellvibrionaceae</taxon>
        <taxon>Gilvimarinus</taxon>
    </lineage>
</organism>
<dbReference type="SMART" id="SM00487">
    <property type="entry name" value="DEXDc"/>
    <property type="match status" value="1"/>
</dbReference>
<dbReference type="RefSeq" id="WP_302724426.1">
    <property type="nucleotide sequence ID" value="NZ_JAULRU010000797.1"/>
</dbReference>
<evidence type="ECO:0000256" key="2">
    <source>
        <dbReference type="ARBA" id="ARBA00022801"/>
    </source>
</evidence>
<dbReference type="InterPro" id="IPR014014">
    <property type="entry name" value="RNA_helicase_DEAD_Q_motif"/>
</dbReference>
<dbReference type="Proteomes" id="UP001273505">
    <property type="component" value="Unassembled WGS sequence"/>
</dbReference>
<evidence type="ECO:0000259" key="8">
    <source>
        <dbReference type="PROSITE" id="PS51192"/>
    </source>
</evidence>
<evidence type="ECO:0000256" key="4">
    <source>
        <dbReference type="ARBA" id="ARBA00022840"/>
    </source>
</evidence>
<reference evidence="11 12" key="1">
    <citation type="submission" date="2023-11" db="EMBL/GenBank/DDBJ databases">
        <title>Gilvimarinus fulvus sp. nov., isolated from the surface of Kelp.</title>
        <authorList>
            <person name="Sun Y.Y."/>
            <person name="Gong Y."/>
            <person name="Du Z.J."/>
        </authorList>
    </citation>
    <scope>NUCLEOTIDE SEQUENCE [LARGE SCALE GENOMIC DNA]</scope>
    <source>
        <strain evidence="11 12">SDUM040013</strain>
    </source>
</reference>
<evidence type="ECO:0000256" key="6">
    <source>
        <dbReference type="PROSITE-ProRule" id="PRU00552"/>
    </source>
</evidence>
<dbReference type="Pfam" id="PF00270">
    <property type="entry name" value="DEAD"/>
    <property type="match status" value="1"/>
</dbReference>
<dbReference type="InterPro" id="IPR050079">
    <property type="entry name" value="DEAD_box_RNA_helicase"/>
</dbReference>
<dbReference type="InterPro" id="IPR005580">
    <property type="entry name" value="DbpA/CsdA_RNA-bd_dom"/>
</dbReference>
<dbReference type="InterPro" id="IPR044742">
    <property type="entry name" value="DEAD/DEAH_RhlB"/>
</dbReference>
<gene>
    <name evidence="11" type="primary">dbpA</name>
    <name evidence="11" type="ORF">SCD92_00550</name>
</gene>
<comment type="similarity">
    <text evidence="5 7">Belongs to the DEAD box helicase family.</text>
</comment>
<dbReference type="Gene3D" id="3.30.70.330">
    <property type="match status" value="1"/>
</dbReference>
<dbReference type="InterPro" id="IPR011545">
    <property type="entry name" value="DEAD/DEAH_box_helicase_dom"/>
</dbReference>
<dbReference type="SMART" id="SM00490">
    <property type="entry name" value="HELICc"/>
    <property type="match status" value="1"/>
</dbReference>
<evidence type="ECO:0000256" key="5">
    <source>
        <dbReference type="ARBA" id="ARBA00038437"/>
    </source>
</evidence>
<dbReference type="EC" id="3.6.4.13" evidence="11"/>
<dbReference type="InterPro" id="IPR014001">
    <property type="entry name" value="Helicase_ATP-bd"/>
</dbReference>
<dbReference type="InterPro" id="IPR001650">
    <property type="entry name" value="Helicase_C-like"/>
</dbReference>
<dbReference type="Pfam" id="PF03880">
    <property type="entry name" value="DbpA"/>
    <property type="match status" value="1"/>
</dbReference>
<evidence type="ECO:0000256" key="1">
    <source>
        <dbReference type="ARBA" id="ARBA00022741"/>
    </source>
</evidence>
<dbReference type="CDD" id="cd18787">
    <property type="entry name" value="SF2_C_DEAD"/>
    <property type="match status" value="1"/>
</dbReference>
<dbReference type="InterPro" id="IPR012677">
    <property type="entry name" value="Nucleotide-bd_a/b_plait_sf"/>
</dbReference>
<dbReference type="SUPFAM" id="SSF52540">
    <property type="entry name" value="P-loop containing nucleoside triphosphate hydrolases"/>
    <property type="match status" value="1"/>
</dbReference>
<name>A0ABU4RSG0_9GAMM</name>
<dbReference type="PANTHER" id="PTHR47959">
    <property type="entry name" value="ATP-DEPENDENT RNA HELICASE RHLE-RELATED"/>
    <property type="match status" value="1"/>
</dbReference>
<accession>A0ABU4RSG0</accession>
<dbReference type="PANTHER" id="PTHR47959:SF1">
    <property type="entry name" value="ATP-DEPENDENT RNA HELICASE DBPA"/>
    <property type="match status" value="1"/>
</dbReference>
<dbReference type="NCBIfam" id="NF008744">
    <property type="entry name" value="PRK11776.1"/>
    <property type="match status" value="1"/>
</dbReference>
<dbReference type="CDD" id="cd12501">
    <property type="entry name" value="RRM_EcDbpA_like"/>
    <property type="match status" value="1"/>
</dbReference>
<dbReference type="EMBL" id="JAXAFO010000001">
    <property type="protein sequence ID" value="MDX6847825.1"/>
    <property type="molecule type" value="Genomic_DNA"/>
</dbReference>
<keyword evidence="4 7" id="KW-0067">ATP-binding</keyword>
<evidence type="ECO:0000259" key="9">
    <source>
        <dbReference type="PROSITE" id="PS51194"/>
    </source>
</evidence>
<feature type="short sequence motif" description="Q motif" evidence="6">
    <location>
        <begin position="8"/>
        <end position="36"/>
    </location>
</feature>
<sequence>MTDTTSASSFSSLPLAQALLQNLDSLGFNKMTPIQAASLPQVLEGRDVIGQASTGSGKTVAFGLGLLHALDVQKFAPQGLVLCPTRELADQVAGELRRLARSIHNIKILTLCGGGPFGAQVASLKHGAHIVVGTPGRIEEHVRKGHLNTRSMSMLVLDEADRMLDMGFQDTLTTIVSALPGRRQTLLFSATFPEQIERMAKGYMTEPVFVKVQAERQDSTIEQRFFKIEDSDRSQALRQILSAYFAESMIVFCTTKRETQEVADTLSAQGFAALALHGDLEQRERDYTLVRFANKSANVLVATDVAARGLDISALDLVVNYHLSRDPEVHVHRIGRTGRAGAQGLACSIYSDREIGKLIRIEEEMGESFFPEKVPEAPTRSLPEPSMITLQIDGGKKQKVRPGDIVGCLTGEGGIDNAQIGKINVFDFSAFVAVERQVYRRALKKIETGKLKGRRFRVRVMK</sequence>
<feature type="domain" description="Helicase ATP-binding" evidence="8">
    <location>
        <begin position="39"/>
        <end position="210"/>
    </location>
</feature>
<keyword evidence="12" id="KW-1185">Reference proteome</keyword>
<dbReference type="CDD" id="cd00268">
    <property type="entry name" value="DEADc"/>
    <property type="match status" value="1"/>
</dbReference>
<keyword evidence="3 7" id="KW-0347">Helicase</keyword>
<keyword evidence="1 7" id="KW-0547">Nucleotide-binding</keyword>
<evidence type="ECO:0000313" key="12">
    <source>
        <dbReference type="Proteomes" id="UP001273505"/>
    </source>
</evidence>
<evidence type="ECO:0000256" key="3">
    <source>
        <dbReference type="ARBA" id="ARBA00022806"/>
    </source>
</evidence>
<dbReference type="PROSITE" id="PS51195">
    <property type="entry name" value="Q_MOTIF"/>
    <property type="match status" value="1"/>
</dbReference>
<dbReference type="InterPro" id="IPR000629">
    <property type="entry name" value="RNA-helicase_DEAD-box_CS"/>
</dbReference>
<feature type="domain" description="DEAD-box RNA helicase Q" evidence="10">
    <location>
        <begin position="8"/>
        <end position="36"/>
    </location>
</feature>
<protein>
    <submittedName>
        <fullName evidence="11">ATP-dependent RNA helicase DbpA</fullName>
        <ecNumber evidence="11">3.6.4.13</ecNumber>
    </submittedName>
</protein>
<dbReference type="Pfam" id="PF00271">
    <property type="entry name" value="Helicase_C"/>
    <property type="match status" value="1"/>
</dbReference>
<dbReference type="PROSITE" id="PS51192">
    <property type="entry name" value="HELICASE_ATP_BIND_1"/>
    <property type="match status" value="1"/>
</dbReference>